<dbReference type="InterPro" id="IPR050268">
    <property type="entry name" value="NADH-dep_flavin_reductase"/>
</dbReference>
<protein>
    <submittedName>
        <fullName evidence="4">Flavin reductase family protein</fullName>
    </submittedName>
</protein>
<evidence type="ECO:0000256" key="2">
    <source>
        <dbReference type="ARBA" id="ARBA00023002"/>
    </source>
</evidence>
<evidence type="ECO:0000259" key="3">
    <source>
        <dbReference type="SMART" id="SM00903"/>
    </source>
</evidence>
<dbReference type="GO" id="GO:0010181">
    <property type="term" value="F:FMN binding"/>
    <property type="evidence" value="ECO:0007669"/>
    <property type="project" value="InterPro"/>
</dbReference>
<feature type="domain" description="Flavin reductase like" evidence="3">
    <location>
        <begin position="40"/>
        <end position="184"/>
    </location>
</feature>
<dbReference type="SMART" id="SM00903">
    <property type="entry name" value="Flavin_Reduct"/>
    <property type="match status" value="1"/>
</dbReference>
<keyword evidence="5" id="KW-1185">Reference proteome</keyword>
<dbReference type="PANTHER" id="PTHR30466:SF11">
    <property type="entry name" value="FLAVIN-DEPENDENT MONOOXYGENASE, REDUCTASE SUBUNIT HSAB"/>
    <property type="match status" value="1"/>
</dbReference>
<dbReference type="InterPro" id="IPR002563">
    <property type="entry name" value="Flavin_Rdtase-like_dom"/>
</dbReference>
<dbReference type="Pfam" id="PF01613">
    <property type="entry name" value="Flavin_Reduct"/>
    <property type="match status" value="1"/>
</dbReference>
<reference evidence="4" key="1">
    <citation type="submission" date="2020-12" db="EMBL/GenBank/DDBJ databases">
        <title>Prauserella sp. ASG 168, a novel actinomycete isolated from cave rock.</title>
        <authorList>
            <person name="Suriyachadkun C."/>
        </authorList>
    </citation>
    <scope>NUCLEOTIDE SEQUENCE</scope>
    <source>
        <strain evidence="4">ASG 168</strain>
    </source>
</reference>
<organism evidence="4 5">
    <name type="scientific">Prauserella cavernicola</name>
    <dbReference type="NCBI Taxonomy" id="2800127"/>
    <lineage>
        <taxon>Bacteria</taxon>
        <taxon>Bacillati</taxon>
        <taxon>Actinomycetota</taxon>
        <taxon>Actinomycetes</taxon>
        <taxon>Pseudonocardiales</taxon>
        <taxon>Pseudonocardiaceae</taxon>
        <taxon>Prauserella</taxon>
    </lineage>
</organism>
<accession>A0A934QXG5</accession>
<comment type="caution">
    <text evidence="4">The sequence shown here is derived from an EMBL/GenBank/DDBJ whole genome shotgun (WGS) entry which is preliminary data.</text>
</comment>
<name>A0A934QXG5_9PSEU</name>
<sequence>MLDYARARGWLSADGRRVRAHVDRGRRPDGISSECYRDVLGHFVTGVTVVTAMHTDGPVGFTCQSFGALSLDPPLVLLCPGKTSTSWPKVAASGRFGVNVLAHDQLAVARGFAVSGGDKFAGVGWEAGRFSGAPMLSGTLAWLECGLESVQEAGDHWIVVARVLDLAAVADREPLTFFRGALAGMATVLERLS</sequence>
<dbReference type="AlphaFoldDB" id="A0A934QXG5"/>
<dbReference type="EMBL" id="JAENJH010000008">
    <property type="protein sequence ID" value="MBK1787937.1"/>
    <property type="molecule type" value="Genomic_DNA"/>
</dbReference>
<comment type="similarity">
    <text evidence="1">Belongs to the non-flavoprotein flavin reductase family.</text>
</comment>
<proteinExistence type="inferred from homology"/>
<gene>
    <name evidence="4" type="ORF">JHE00_26705</name>
</gene>
<dbReference type="GO" id="GO:0042602">
    <property type="term" value="F:riboflavin reductase (NADPH) activity"/>
    <property type="evidence" value="ECO:0007669"/>
    <property type="project" value="TreeGrafter"/>
</dbReference>
<dbReference type="PANTHER" id="PTHR30466">
    <property type="entry name" value="FLAVIN REDUCTASE"/>
    <property type="match status" value="1"/>
</dbReference>
<dbReference type="SUPFAM" id="SSF50475">
    <property type="entry name" value="FMN-binding split barrel"/>
    <property type="match status" value="1"/>
</dbReference>
<keyword evidence="2" id="KW-0560">Oxidoreductase</keyword>
<dbReference type="InterPro" id="IPR012349">
    <property type="entry name" value="Split_barrel_FMN-bd"/>
</dbReference>
<evidence type="ECO:0000313" key="5">
    <source>
        <dbReference type="Proteomes" id="UP000635245"/>
    </source>
</evidence>
<dbReference type="Gene3D" id="2.30.110.10">
    <property type="entry name" value="Electron Transport, Fmn-binding Protein, Chain A"/>
    <property type="match status" value="1"/>
</dbReference>
<evidence type="ECO:0000313" key="4">
    <source>
        <dbReference type="EMBL" id="MBK1787937.1"/>
    </source>
</evidence>
<evidence type="ECO:0000256" key="1">
    <source>
        <dbReference type="ARBA" id="ARBA00008898"/>
    </source>
</evidence>
<dbReference type="Proteomes" id="UP000635245">
    <property type="component" value="Unassembled WGS sequence"/>
</dbReference>